<organism evidence="1 2">
    <name type="scientific">Coprococcus catus GD/7</name>
    <dbReference type="NCBI Taxonomy" id="717962"/>
    <lineage>
        <taxon>Bacteria</taxon>
        <taxon>Bacillati</taxon>
        <taxon>Bacillota</taxon>
        <taxon>Clostridia</taxon>
        <taxon>Lachnospirales</taxon>
        <taxon>Lachnospiraceae</taxon>
        <taxon>Coprococcus</taxon>
    </lineage>
</organism>
<protein>
    <submittedName>
        <fullName evidence="1">Uncharacterized protein</fullName>
    </submittedName>
</protein>
<reference evidence="1 2" key="2">
    <citation type="submission" date="2010-03" db="EMBL/GenBank/DDBJ databases">
        <authorList>
            <person name="Pajon A."/>
        </authorList>
    </citation>
    <scope>NUCLEOTIDE SEQUENCE [LARGE SCALE GENOMIC DNA]</scope>
    <source>
        <strain evidence="1 2">GD/7</strain>
    </source>
</reference>
<dbReference type="EMBL" id="FP929038">
    <property type="protein sequence ID" value="CBK81880.1"/>
    <property type="molecule type" value="Genomic_DNA"/>
</dbReference>
<dbReference type="KEGG" id="cct:CC1_33470"/>
<accession>D4JC09</accession>
<sequence length="37" mass="4536">MLYVKIWLKNHLKETVKKEFTHFSQPLFYIVESCDGY</sequence>
<evidence type="ECO:0000313" key="2">
    <source>
        <dbReference type="Proteomes" id="UP000008798"/>
    </source>
</evidence>
<dbReference type="Proteomes" id="UP000008798">
    <property type="component" value="Chromosome"/>
</dbReference>
<dbReference type="HOGENOM" id="CLU_3342584_0_0_9"/>
<gene>
    <name evidence="1" type="ORF">CC1_33470</name>
</gene>
<name>D4JC09_9FIRM</name>
<reference evidence="1 2" key="1">
    <citation type="submission" date="2010-03" db="EMBL/GenBank/DDBJ databases">
        <title>The genome sequence of Coprococcus catus GD/7.</title>
        <authorList>
            <consortium name="metaHIT consortium -- http://www.metahit.eu/"/>
            <person name="Pajon A."/>
            <person name="Turner K."/>
            <person name="Parkhill J."/>
            <person name="Duncan S."/>
            <person name="Flint H."/>
        </authorList>
    </citation>
    <scope>NUCLEOTIDE SEQUENCE [LARGE SCALE GENOMIC DNA]</scope>
    <source>
        <strain evidence="1 2">GD/7</strain>
    </source>
</reference>
<dbReference type="PATRIC" id="fig|717962.3.peg.3221"/>
<proteinExistence type="predicted"/>
<dbReference type="AlphaFoldDB" id="D4JC09"/>
<evidence type="ECO:0000313" key="1">
    <source>
        <dbReference type="EMBL" id="CBK81880.1"/>
    </source>
</evidence>